<evidence type="ECO:0000259" key="1">
    <source>
        <dbReference type="SMART" id="SM00849"/>
    </source>
</evidence>
<dbReference type="AlphaFoldDB" id="A0A2G3PMH7"/>
<dbReference type="SUPFAM" id="SSF56281">
    <property type="entry name" value="Metallo-hydrolase/oxidoreductase"/>
    <property type="match status" value="1"/>
</dbReference>
<gene>
    <name evidence="2" type="ORF">CSW57_12240</name>
</gene>
<sequence length="245" mass="26477">MLSKNVAPGIHMLTYASTNLYLVEYDDRVLIVDSGLPRVWPHLISALDELGRKPDSVEGIVLTHAHFDHVGTARRAQKEWNVPVWVHTDDERLARHPYRYQHEKTRLLYPLRYPASIPALGRMTMAGALMVRGVLDPTPITTDQALPGAPVVIPTPGHTVGHIALHFPDRDALIAGDALVTLDPYTAQTGPQIVAGAATADSGRALGSVIRLADTHASVVLPGHGKPWNDGIEAAADLALSRGPH</sequence>
<evidence type="ECO:0000313" key="2">
    <source>
        <dbReference type="EMBL" id="PHV66991.1"/>
    </source>
</evidence>
<proteinExistence type="predicted"/>
<feature type="domain" description="Metallo-beta-lactamase" evidence="1">
    <location>
        <begin position="17"/>
        <end position="224"/>
    </location>
</feature>
<dbReference type="EMBL" id="PEBD01000008">
    <property type="protein sequence ID" value="PHV66991.1"/>
    <property type="molecule type" value="Genomic_DNA"/>
</dbReference>
<protein>
    <submittedName>
        <fullName evidence="2">MBL fold metallo-hydrolase</fullName>
    </submittedName>
</protein>
<dbReference type="CDD" id="cd07721">
    <property type="entry name" value="yflN-like_MBL-fold"/>
    <property type="match status" value="1"/>
</dbReference>
<organism evidence="2 3">
    <name type="scientific">Williamsia marianensis</name>
    <dbReference type="NCBI Taxonomy" id="85044"/>
    <lineage>
        <taxon>Bacteria</taxon>
        <taxon>Bacillati</taxon>
        <taxon>Actinomycetota</taxon>
        <taxon>Actinomycetes</taxon>
        <taxon>Mycobacteriales</taxon>
        <taxon>Nocardiaceae</taxon>
        <taxon>Williamsia</taxon>
    </lineage>
</organism>
<dbReference type="GO" id="GO:0016787">
    <property type="term" value="F:hydrolase activity"/>
    <property type="evidence" value="ECO:0007669"/>
    <property type="project" value="UniProtKB-KW"/>
</dbReference>
<dbReference type="InterPro" id="IPR001279">
    <property type="entry name" value="Metallo-B-lactamas"/>
</dbReference>
<name>A0A2G3PMH7_WILMA</name>
<accession>A0A2G3PMH7</accession>
<dbReference type="Gene3D" id="3.60.15.10">
    <property type="entry name" value="Ribonuclease Z/Hydroxyacylglutathione hydrolase-like"/>
    <property type="match status" value="1"/>
</dbReference>
<dbReference type="SMART" id="SM00849">
    <property type="entry name" value="Lactamase_B"/>
    <property type="match status" value="1"/>
</dbReference>
<dbReference type="Proteomes" id="UP000225108">
    <property type="component" value="Unassembled WGS sequence"/>
</dbReference>
<dbReference type="InterPro" id="IPR036866">
    <property type="entry name" value="RibonucZ/Hydroxyglut_hydro"/>
</dbReference>
<evidence type="ECO:0000313" key="3">
    <source>
        <dbReference type="Proteomes" id="UP000225108"/>
    </source>
</evidence>
<dbReference type="PANTHER" id="PTHR42951">
    <property type="entry name" value="METALLO-BETA-LACTAMASE DOMAIN-CONTAINING"/>
    <property type="match status" value="1"/>
</dbReference>
<dbReference type="Pfam" id="PF00753">
    <property type="entry name" value="Lactamase_B"/>
    <property type="match status" value="1"/>
</dbReference>
<comment type="caution">
    <text evidence="2">The sequence shown here is derived from an EMBL/GenBank/DDBJ whole genome shotgun (WGS) entry which is preliminary data.</text>
</comment>
<dbReference type="InterPro" id="IPR050855">
    <property type="entry name" value="NDM-1-like"/>
</dbReference>
<keyword evidence="2" id="KW-0378">Hydrolase</keyword>
<reference evidence="2 3" key="1">
    <citation type="submission" date="2017-10" db="EMBL/GenBank/DDBJ databases">
        <title>The draft genome sequence of Williamsia sp. BULT 1.1 isolated from the semi-arid grassland soils from South Africa.</title>
        <authorList>
            <person name="Kabwe M.H."/>
            <person name="Govender N."/>
            <person name="Mutseka Lunga P."/>
            <person name="Vikram S."/>
            <person name="Makhalanyane T.P."/>
        </authorList>
    </citation>
    <scope>NUCLEOTIDE SEQUENCE [LARGE SCALE GENOMIC DNA]</scope>
    <source>
        <strain evidence="2 3">BULT 1.1</strain>
    </source>
</reference>